<keyword evidence="2" id="KW-0812">Transmembrane</keyword>
<dbReference type="OrthoDB" id="7175839at2759"/>
<keyword evidence="1" id="KW-0175">Coiled coil</keyword>
<protein>
    <submittedName>
        <fullName evidence="4">Uncharacterized protein LOC113400878</fullName>
    </submittedName>
</protein>
<evidence type="ECO:0000313" key="4">
    <source>
        <dbReference type="RefSeq" id="XP_026496338.2"/>
    </source>
</evidence>
<evidence type="ECO:0000313" key="3">
    <source>
        <dbReference type="Proteomes" id="UP001652626"/>
    </source>
</evidence>
<feature type="coiled-coil region" evidence="1">
    <location>
        <begin position="99"/>
        <end position="126"/>
    </location>
</feature>
<dbReference type="OMA" id="NQWRICK"/>
<gene>
    <name evidence="4" type="primary">LOC113400878</name>
</gene>
<dbReference type="Proteomes" id="UP001652626">
    <property type="component" value="Chromosome 11"/>
</dbReference>
<dbReference type="RefSeq" id="XP_026496338.2">
    <property type="nucleotide sequence ID" value="XM_026640553.2"/>
</dbReference>
<feature type="transmembrane region" description="Helical" evidence="2">
    <location>
        <begin position="210"/>
        <end position="235"/>
    </location>
</feature>
<reference evidence="4" key="1">
    <citation type="submission" date="2025-08" db="UniProtKB">
        <authorList>
            <consortium name="RefSeq"/>
        </authorList>
    </citation>
    <scope>IDENTIFICATION</scope>
    <source>
        <tissue evidence="4">Whole body</tissue>
    </source>
</reference>
<keyword evidence="2" id="KW-1133">Transmembrane helix</keyword>
<dbReference type="GeneID" id="113400878"/>
<organism evidence="3 4">
    <name type="scientific">Vanessa tameamea</name>
    <name type="common">Kamehameha butterfly</name>
    <dbReference type="NCBI Taxonomy" id="334116"/>
    <lineage>
        <taxon>Eukaryota</taxon>
        <taxon>Metazoa</taxon>
        <taxon>Ecdysozoa</taxon>
        <taxon>Arthropoda</taxon>
        <taxon>Hexapoda</taxon>
        <taxon>Insecta</taxon>
        <taxon>Pterygota</taxon>
        <taxon>Neoptera</taxon>
        <taxon>Endopterygota</taxon>
        <taxon>Lepidoptera</taxon>
        <taxon>Glossata</taxon>
        <taxon>Ditrysia</taxon>
        <taxon>Papilionoidea</taxon>
        <taxon>Nymphalidae</taxon>
        <taxon>Nymphalinae</taxon>
        <taxon>Vanessa</taxon>
    </lineage>
</organism>
<sequence length="236" mass="28220">MINSILKSTKGKPCSCPSGKICSNCTAKKNVHPHVTIKQSSLPELKNSTHYKYAEKNYKQSPTIVQFFEKPHRWKIRIRQKFESQPPKSTTICRWYKRRKALKQLIKEHKKENELLRKKKREEFERERIIDFINWNKEKHQRSSSLPSSLKSFKWEKTITQRNQSLPPPRKKFIHIKNKTAVVKPRARSKYASVKQHNPRDSITTRFVNYCYRFCCQLYCYLTCIVIITFIIIFIV</sequence>
<dbReference type="AlphaFoldDB" id="A0A8B8IGZ1"/>
<keyword evidence="3" id="KW-1185">Reference proteome</keyword>
<evidence type="ECO:0000256" key="2">
    <source>
        <dbReference type="SAM" id="Phobius"/>
    </source>
</evidence>
<proteinExistence type="predicted"/>
<evidence type="ECO:0000256" key="1">
    <source>
        <dbReference type="SAM" id="Coils"/>
    </source>
</evidence>
<accession>A0A8B8IGZ1</accession>
<name>A0A8B8IGZ1_VANTA</name>
<keyword evidence="2" id="KW-0472">Membrane</keyword>